<accession>A0A4U8UKN7</accession>
<reference evidence="1 2" key="2">
    <citation type="journal article" date="2019" name="G3 (Bethesda)">
        <title>Hybrid Assembly of the Genome of the Entomopathogenic Nematode Steinernema carpocapsae Identifies the X-Chromosome.</title>
        <authorList>
            <person name="Serra L."/>
            <person name="Macchietto M."/>
            <person name="Macias-Munoz A."/>
            <person name="McGill C.J."/>
            <person name="Rodriguez I.M."/>
            <person name="Rodriguez B."/>
            <person name="Murad R."/>
            <person name="Mortazavi A."/>
        </authorList>
    </citation>
    <scope>NUCLEOTIDE SEQUENCE [LARGE SCALE GENOMIC DNA]</scope>
    <source>
        <strain evidence="1 2">ALL</strain>
    </source>
</reference>
<reference evidence="1 2" key="1">
    <citation type="journal article" date="2015" name="Genome Biol.">
        <title>Comparative genomics of Steinernema reveals deeply conserved gene regulatory networks.</title>
        <authorList>
            <person name="Dillman A.R."/>
            <person name="Macchietto M."/>
            <person name="Porter C.F."/>
            <person name="Rogers A."/>
            <person name="Williams B."/>
            <person name="Antoshechkin I."/>
            <person name="Lee M.M."/>
            <person name="Goodwin Z."/>
            <person name="Lu X."/>
            <person name="Lewis E.E."/>
            <person name="Goodrich-Blair H."/>
            <person name="Stock S.P."/>
            <person name="Adams B.J."/>
            <person name="Sternberg P.W."/>
            <person name="Mortazavi A."/>
        </authorList>
    </citation>
    <scope>NUCLEOTIDE SEQUENCE [LARGE SCALE GENOMIC DNA]</scope>
    <source>
        <strain evidence="1 2">ALL</strain>
    </source>
</reference>
<keyword evidence="2" id="KW-1185">Reference proteome</keyword>
<dbReference type="EMBL" id="AZBU02000001">
    <property type="protein sequence ID" value="TMS32675.1"/>
    <property type="molecule type" value="Genomic_DNA"/>
</dbReference>
<dbReference type="EMBL" id="CM016762">
    <property type="protein sequence ID" value="TMS32675.1"/>
    <property type="molecule type" value="Genomic_DNA"/>
</dbReference>
<dbReference type="AlphaFoldDB" id="A0A4U8UKN7"/>
<sequence>MKLTVRLFCICVAVHSNIAFKAAAHRTKSSQTLPRFCVTFGGFSVVVKSTFIHLFKLLKPGEIDDSKASSRSLAVGNFVFAETCKRVKLDERKMCSLPTERRLARSVRSRRADIRNNHARENGGGMRVHD</sequence>
<organism evidence="1 2">
    <name type="scientific">Steinernema carpocapsae</name>
    <name type="common">Entomopathogenic nematode</name>
    <dbReference type="NCBI Taxonomy" id="34508"/>
    <lineage>
        <taxon>Eukaryota</taxon>
        <taxon>Metazoa</taxon>
        <taxon>Ecdysozoa</taxon>
        <taxon>Nematoda</taxon>
        <taxon>Chromadorea</taxon>
        <taxon>Rhabditida</taxon>
        <taxon>Tylenchina</taxon>
        <taxon>Panagrolaimomorpha</taxon>
        <taxon>Strongyloidoidea</taxon>
        <taxon>Steinernematidae</taxon>
        <taxon>Steinernema</taxon>
    </lineage>
</organism>
<dbReference type="Proteomes" id="UP000298663">
    <property type="component" value="Chromosome X"/>
</dbReference>
<comment type="caution">
    <text evidence="1">The sequence shown here is derived from an EMBL/GenBank/DDBJ whole genome shotgun (WGS) entry which is preliminary data.</text>
</comment>
<gene>
    <name evidence="1" type="ORF">L596_000485</name>
</gene>
<proteinExistence type="predicted"/>
<evidence type="ECO:0000313" key="1">
    <source>
        <dbReference type="EMBL" id="TMS32675.1"/>
    </source>
</evidence>
<name>A0A4U8UKN7_STECR</name>
<evidence type="ECO:0000313" key="2">
    <source>
        <dbReference type="Proteomes" id="UP000298663"/>
    </source>
</evidence>
<protein>
    <submittedName>
        <fullName evidence="1">Uncharacterized protein</fullName>
    </submittedName>
</protein>